<dbReference type="GO" id="GO:0016491">
    <property type="term" value="F:oxidoreductase activity"/>
    <property type="evidence" value="ECO:0007669"/>
    <property type="project" value="UniProtKB-KW"/>
</dbReference>
<comment type="caution">
    <text evidence="12">The sequence shown here is derived from an EMBL/GenBank/DDBJ whole genome shotgun (WGS) entry which is preliminary data.</text>
</comment>
<protein>
    <submittedName>
        <fullName evidence="12">2,4-dienoyl-CoA reductase</fullName>
    </submittedName>
</protein>
<dbReference type="Pfam" id="PF00724">
    <property type="entry name" value="Oxidored_FMN"/>
    <property type="match status" value="1"/>
</dbReference>
<dbReference type="GO" id="GO:0051536">
    <property type="term" value="F:iron-sulfur cluster binding"/>
    <property type="evidence" value="ECO:0007669"/>
    <property type="project" value="UniProtKB-KW"/>
</dbReference>
<comment type="cofactor">
    <cofactor evidence="1">
        <name>FMN</name>
        <dbReference type="ChEBI" id="CHEBI:58210"/>
    </cofactor>
</comment>
<dbReference type="PANTHER" id="PTHR42917">
    <property type="entry name" value="2,4-DIENOYL-COA REDUCTASE"/>
    <property type="match status" value="1"/>
</dbReference>
<evidence type="ECO:0000313" key="12">
    <source>
        <dbReference type="EMBL" id="GAE90335.1"/>
    </source>
</evidence>
<comment type="cofactor">
    <cofactor evidence="2">
        <name>[4Fe-4S] cluster</name>
        <dbReference type="ChEBI" id="CHEBI:49883"/>
    </cofactor>
</comment>
<dbReference type="InterPro" id="IPR051793">
    <property type="entry name" value="NADH:flavin_oxidoreductase"/>
</dbReference>
<evidence type="ECO:0000256" key="2">
    <source>
        <dbReference type="ARBA" id="ARBA00001966"/>
    </source>
</evidence>
<dbReference type="Pfam" id="PF07992">
    <property type="entry name" value="Pyr_redox_2"/>
    <property type="match status" value="1"/>
</dbReference>
<accession>W4VA95</accession>
<reference evidence="12" key="1">
    <citation type="journal article" date="2014" name="Genome Announc.">
        <title>Draft Genome Sequence of Clostridium straminisolvens Strain JCM 21531T, Isolated from a Cellulose-Degrading Bacterial Community.</title>
        <authorList>
            <person name="Yuki M."/>
            <person name="Oshima K."/>
            <person name="Suda W."/>
            <person name="Sakamoto M."/>
            <person name="Kitamura K."/>
            <person name="Iida T."/>
            <person name="Hattori M."/>
            <person name="Ohkuma M."/>
        </authorList>
    </citation>
    <scope>NUCLEOTIDE SEQUENCE [LARGE SCALE GENOMIC DNA]</scope>
    <source>
        <strain evidence="12">JCM 21531</strain>
    </source>
</reference>
<dbReference type="InterPro" id="IPR023753">
    <property type="entry name" value="FAD/NAD-binding_dom"/>
</dbReference>
<proteinExistence type="inferred from homology"/>
<dbReference type="EMBL" id="BAVR01000065">
    <property type="protein sequence ID" value="GAE90335.1"/>
    <property type="molecule type" value="Genomic_DNA"/>
</dbReference>
<keyword evidence="7" id="KW-0560">Oxidoreductase</keyword>
<dbReference type="InterPro" id="IPR013785">
    <property type="entry name" value="Aldolase_TIM"/>
</dbReference>
<dbReference type="PRINTS" id="PR00368">
    <property type="entry name" value="FADPNR"/>
</dbReference>
<keyword evidence="4" id="KW-0285">Flavoprotein</keyword>
<dbReference type="Proteomes" id="UP000019109">
    <property type="component" value="Unassembled WGS sequence"/>
</dbReference>
<dbReference type="Gene3D" id="3.40.50.720">
    <property type="entry name" value="NAD(P)-binding Rossmann-like Domain"/>
    <property type="match status" value="1"/>
</dbReference>
<dbReference type="SUPFAM" id="SSF51905">
    <property type="entry name" value="FAD/NAD(P)-binding domain"/>
    <property type="match status" value="1"/>
</dbReference>
<evidence type="ECO:0000256" key="5">
    <source>
        <dbReference type="ARBA" id="ARBA00022643"/>
    </source>
</evidence>
<organism evidence="12 13">
    <name type="scientific">Acetivibrio straminisolvens JCM 21531</name>
    <dbReference type="NCBI Taxonomy" id="1294263"/>
    <lineage>
        <taxon>Bacteria</taxon>
        <taxon>Bacillati</taxon>
        <taxon>Bacillota</taxon>
        <taxon>Clostridia</taxon>
        <taxon>Eubacteriales</taxon>
        <taxon>Oscillospiraceae</taxon>
        <taxon>Acetivibrio</taxon>
    </lineage>
</organism>
<evidence type="ECO:0000256" key="8">
    <source>
        <dbReference type="ARBA" id="ARBA00023004"/>
    </source>
</evidence>
<evidence type="ECO:0000256" key="4">
    <source>
        <dbReference type="ARBA" id="ARBA00022630"/>
    </source>
</evidence>
<evidence type="ECO:0000256" key="3">
    <source>
        <dbReference type="ARBA" id="ARBA00011048"/>
    </source>
</evidence>
<dbReference type="InterPro" id="IPR001155">
    <property type="entry name" value="OxRdtase_FMN_N"/>
</dbReference>
<dbReference type="Gene3D" id="3.50.50.60">
    <property type="entry name" value="FAD/NAD(P)-binding domain"/>
    <property type="match status" value="1"/>
</dbReference>
<comment type="similarity">
    <text evidence="3">In the N-terminal section; belongs to the NADH:flavin oxidoreductase/NADH oxidase family.</text>
</comment>
<dbReference type="GO" id="GO:0046872">
    <property type="term" value="F:metal ion binding"/>
    <property type="evidence" value="ECO:0007669"/>
    <property type="project" value="UniProtKB-KW"/>
</dbReference>
<evidence type="ECO:0000259" key="11">
    <source>
        <dbReference type="Pfam" id="PF07992"/>
    </source>
</evidence>
<dbReference type="Gene3D" id="3.20.20.70">
    <property type="entry name" value="Aldolase class I"/>
    <property type="match status" value="1"/>
</dbReference>
<dbReference type="GO" id="GO:0010181">
    <property type="term" value="F:FMN binding"/>
    <property type="evidence" value="ECO:0007669"/>
    <property type="project" value="InterPro"/>
</dbReference>
<gene>
    <name evidence="12" type="ORF">JCM21531_3933</name>
</gene>
<keyword evidence="5" id="KW-0288">FMN</keyword>
<dbReference type="PRINTS" id="PR00411">
    <property type="entry name" value="PNDRDTASEI"/>
</dbReference>
<sequence>MIVGLALDHGFPGGRELDETIEIAKRLKNIGIDTLHLRRGSYDNMNLLIPTEYMEDGVSVDYAAKVREQVGIQVISDGNISDPVLANKLVEESKLDFVGLGRALLADPEWVNKVRSDKKEDIVPCVRCMQCINRIFFGQFAACSVNPVLGKEYLSPILPAKKPKNVLVIGGGMAGMAFAKMAEEKGHDVTLLESTSKLGGHLLEGAIMDHKKEVDSYCKHLIREIKNSNVKVKYNTRATKELVKELNPDAVVVATGSVPAIPEVPGIDRPNVRIATKMLKEGQDTGQNVIIVGGGLVGCETGLHLAQKGKKVAIIDMLPEVAQDVIFMARFSLLEALRSKGIETKGGLKLTEITDTGIIVEDTNGNKKEMTCDTVVIATGLKADDSLYNELVNEFDEVYRIGDCIKARKFIDAIQEAYQVAVDI</sequence>
<dbReference type="SUPFAM" id="SSF51395">
    <property type="entry name" value="FMN-linked oxidoreductases"/>
    <property type="match status" value="1"/>
</dbReference>
<evidence type="ECO:0000256" key="9">
    <source>
        <dbReference type="ARBA" id="ARBA00023014"/>
    </source>
</evidence>
<dbReference type="PANTHER" id="PTHR42917:SF2">
    <property type="entry name" value="2,4-DIENOYL-COA REDUCTASE [(2E)-ENOYL-COA-PRODUCING]"/>
    <property type="match status" value="1"/>
</dbReference>
<feature type="domain" description="NADH:flavin oxidoreductase/NADH oxidase N-terminal" evidence="10">
    <location>
        <begin position="14"/>
        <end position="118"/>
    </location>
</feature>
<keyword evidence="13" id="KW-1185">Reference proteome</keyword>
<keyword evidence="9" id="KW-0411">Iron-sulfur</keyword>
<feature type="domain" description="FAD/NAD(P)-binding" evidence="11">
    <location>
        <begin position="165"/>
        <end position="392"/>
    </location>
</feature>
<keyword evidence="8" id="KW-0408">Iron</keyword>
<evidence type="ECO:0000256" key="1">
    <source>
        <dbReference type="ARBA" id="ARBA00001917"/>
    </source>
</evidence>
<evidence type="ECO:0000256" key="6">
    <source>
        <dbReference type="ARBA" id="ARBA00022723"/>
    </source>
</evidence>
<dbReference type="AlphaFoldDB" id="W4VA95"/>
<name>W4VA95_9FIRM</name>
<keyword evidence="6" id="KW-0479">Metal-binding</keyword>
<dbReference type="InterPro" id="IPR036188">
    <property type="entry name" value="FAD/NAD-bd_sf"/>
</dbReference>
<dbReference type="STRING" id="1294263.JCM21531_3933"/>
<evidence type="ECO:0000256" key="7">
    <source>
        <dbReference type="ARBA" id="ARBA00023002"/>
    </source>
</evidence>
<evidence type="ECO:0000313" key="13">
    <source>
        <dbReference type="Proteomes" id="UP000019109"/>
    </source>
</evidence>
<evidence type="ECO:0000259" key="10">
    <source>
        <dbReference type="Pfam" id="PF00724"/>
    </source>
</evidence>